<name>A0A644Y7Y6_9ZZZZ</name>
<gene>
    <name evidence="2" type="ORF">SDC9_71160</name>
</gene>
<protein>
    <submittedName>
        <fullName evidence="2">Uncharacterized protein</fullName>
    </submittedName>
</protein>
<sequence>MRQAPFAQKVEQRREVLVVHQHRQIDDHADAGDQQLLARCAREAQDQQAREVVEDDGACQQRHELRVPPAIENEGRQAQPERRQPEAHAACAVVADQRDRQEQQQEEIGVEQHGALGIGNGRGGRQGIGGHARKRLFLVFGERQRQRVFRELPDHQLQTGRPALGL</sequence>
<organism evidence="2">
    <name type="scientific">bioreactor metagenome</name>
    <dbReference type="NCBI Taxonomy" id="1076179"/>
    <lineage>
        <taxon>unclassified sequences</taxon>
        <taxon>metagenomes</taxon>
        <taxon>ecological metagenomes</taxon>
    </lineage>
</organism>
<reference evidence="2" key="1">
    <citation type="submission" date="2019-08" db="EMBL/GenBank/DDBJ databases">
        <authorList>
            <person name="Kucharzyk K."/>
            <person name="Murdoch R.W."/>
            <person name="Higgins S."/>
            <person name="Loffler F."/>
        </authorList>
    </citation>
    <scope>NUCLEOTIDE SEQUENCE</scope>
</reference>
<feature type="compositionally biased region" description="Basic and acidic residues" evidence="1">
    <location>
        <begin position="73"/>
        <end position="86"/>
    </location>
</feature>
<comment type="caution">
    <text evidence="2">The sequence shown here is derived from an EMBL/GenBank/DDBJ whole genome shotgun (WGS) entry which is preliminary data.</text>
</comment>
<dbReference type="AlphaFoldDB" id="A0A644Y7Y6"/>
<evidence type="ECO:0000256" key="1">
    <source>
        <dbReference type="SAM" id="MobiDB-lite"/>
    </source>
</evidence>
<feature type="region of interest" description="Disordered" evidence="1">
    <location>
        <begin position="56"/>
        <end position="127"/>
    </location>
</feature>
<dbReference type="EMBL" id="VSSQ01004318">
    <property type="protein sequence ID" value="MPM24676.1"/>
    <property type="molecule type" value="Genomic_DNA"/>
</dbReference>
<accession>A0A644Y7Y6</accession>
<feature type="compositionally biased region" description="Gly residues" evidence="1">
    <location>
        <begin position="116"/>
        <end position="127"/>
    </location>
</feature>
<proteinExistence type="predicted"/>
<evidence type="ECO:0000313" key="2">
    <source>
        <dbReference type="EMBL" id="MPM24676.1"/>
    </source>
</evidence>